<name>R6AGR6_9FIRM</name>
<evidence type="ECO:0000313" key="1">
    <source>
        <dbReference type="EMBL" id="CDA40352.1"/>
    </source>
</evidence>
<comment type="caution">
    <text evidence="1">The sequence shown here is derived from an EMBL/GenBank/DDBJ whole genome shotgun (WGS) entry which is preliminary data.</text>
</comment>
<dbReference type="AlphaFoldDB" id="R6AGR6"/>
<protein>
    <recommendedName>
        <fullName evidence="2">Cyclic lactone autoinducer peptide</fullName>
    </recommendedName>
</protein>
<evidence type="ECO:0008006" key="2">
    <source>
        <dbReference type="Google" id="ProtNLM"/>
    </source>
</evidence>
<proteinExistence type="predicted"/>
<reference evidence="1" key="1">
    <citation type="submission" date="2012-11" db="EMBL/GenBank/DDBJ databases">
        <title>Dependencies among metagenomic species, viruses, plasmids and units of genetic variation.</title>
        <authorList>
            <person name="Nielsen H.B."/>
            <person name="Almeida M."/>
            <person name="Juncker A.S."/>
            <person name="Rasmussen S."/>
            <person name="Li J."/>
            <person name="Sunagawa S."/>
            <person name="Plichta D."/>
            <person name="Gautier L."/>
            <person name="Le Chatelier E."/>
            <person name="Peletier E."/>
            <person name="Bonde I."/>
            <person name="Nielsen T."/>
            <person name="Manichanh C."/>
            <person name="Arumugam M."/>
            <person name="Batto J."/>
            <person name="Santos M.B.Q.D."/>
            <person name="Blom N."/>
            <person name="Borruel N."/>
            <person name="Burgdorf K.S."/>
            <person name="Boumezbeur F."/>
            <person name="Casellas F."/>
            <person name="Dore J."/>
            <person name="Guarner F."/>
            <person name="Hansen T."/>
            <person name="Hildebrand F."/>
            <person name="Kaas R.S."/>
            <person name="Kennedy S."/>
            <person name="Kristiansen K."/>
            <person name="Kultima J.R."/>
            <person name="Leonard P."/>
            <person name="Levenez F."/>
            <person name="Lund O."/>
            <person name="Moumen B."/>
            <person name="Le Paslier D."/>
            <person name="Pons N."/>
            <person name="Pedersen O."/>
            <person name="Prifti E."/>
            <person name="Qin J."/>
            <person name="Raes J."/>
            <person name="Tap J."/>
            <person name="Tims S."/>
            <person name="Ussery D.W."/>
            <person name="Yamada T."/>
            <person name="MetaHit consortium"/>
            <person name="Renault P."/>
            <person name="Sicheritz-Ponten T."/>
            <person name="Bork P."/>
            <person name="Wang J."/>
            <person name="Brunak S."/>
            <person name="Ehrlich S.D."/>
        </authorList>
    </citation>
    <scope>NUCLEOTIDE SEQUENCE [LARGE SCALE GENOMIC DNA]</scope>
</reference>
<sequence>MKRILKGMADAAKKTAKASVNSASFFATYQPKEPDVLKKKETK</sequence>
<organism evidence="1">
    <name type="scientific">Lachnospira eligens CAG:72</name>
    <dbReference type="NCBI Taxonomy" id="1263077"/>
    <lineage>
        <taxon>Bacteria</taxon>
        <taxon>Bacillati</taxon>
        <taxon>Bacillota</taxon>
        <taxon>Clostridia</taxon>
        <taxon>Lachnospirales</taxon>
        <taxon>Lachnospiraceae</taxon>
        <taxon>Lachnospira</taxon>
    </lineage>
</organism>
<dbReference type="NCBIfam" id="TIGR04223">
    <property type="entry name" value="quorum_AgrD"/>
    <property type="match status" value="1"/>
</dbReference>
<gene>
    <name evidence="1" type="ORF">BN765_02128</name>
</gene>
<dbReference type="Proteomes" id="UP000018175">
    <property type="component" value="Unassembled WGS sequence"/>
</dbReference>
<accession>R6AGR6</accession>
<dbReference type="EMBL" id="CBBU010000076">
    <property type="protein sequence ID" value="CDA40352.1"/>
    <property type="molecule type" value="Genomic_DNA"/>
</dbReference>
<dbReference type="InterPro" id="IPR009229">
    <property type="entry name" value="AgrD"/>
</dbReference>